<keyword evidence="3" id="KW-1185">Reference proteome</keyword>
<dbReference type="EMBL" id="BEXD01000411">
    <property type="protein sequence ID" value="GBB87228.1"/>
    <property type="molecule type" value="Genomic_DNA"/>
</dbReference>
<gene>
    <name evidence="2" type="ORF">RclHR1_13680001</name>
</gene>
<keyword evidence="1" id="KW-0812">Transmembrane</keyword>
<dbReference type="AlphaFoldDB" id="A0A2Z6R355"/>
<protein>
    <submittedName>
        <fullName evidence="2">Uncharacterized protein</fullName>
    </submittedName>
</protein>
<evidence type="ECO:0000256" key="1">
    <source>
        <dbReference type="SAM" id="Phobius"/>
    </source>
</evidence>
<name>A0A2Z6R355_9GLOM</name>
<reference evidence="2 3" key="1">
    <citation type="submission" date="2017-11" db="EMBL/GenBank/DDBJ databases">
        <title>The genome of Rhizophagus clarus HR1 reveals common genetic basis of auxotrophy among arbuscular mycorrhizal fungi.</title>
        <authorList>
            <person name="Kobayashi Y."/>
        </authorList>
    </citation>
    <scope>NUCLEOTIDE SEQUENCE [LARGE SCALE GENOMIC DNA]</scope>
    <source>
        <strain evidence="2 3">HR1</strain>
    </source>
</reference>
<accession>A0A2Z6R355</accession>
<evidence type="ECO:0000313" key="3">
    <source>
        <dbReference type="Proteomes" id="UP000247702"/>
    </source>
</evidence>
<feature type="transmembrane region" description="Helical" evidence="1">
    <location>
        <begin position="63"/>
        <end position="83"/>
    </location>
</feature>
<organism evidence="2 3">
    <name type="scientific">Rhizophagus clarus</name>
    <dbReference type="NCBI Taxonomy" id="94130"/>
    <lineage>
        <taxon>Eukaryota</taxon>
        <taxon>Fungi</taxon>
        <taxon>Fungi incertae sedis</taxon>
        <taxon>Mucoromycota</taxon>
        <taxon>Glomeromycotina</taxon>
        <taxon>Glomeromycetes</taxon>
        <taxon>Glomerales</taxon>
        <taxon>Glomeraceae</taxon>
        <taxon>Rhizophagus</taxon>
    </lineage>
</organism>
<comment type="caution">
    <text evidence="2">The sequence shown here is derived from an EMBL/GenBank/DDBJ whole genome shotgun (WGS) entry which is preliminary data.</text>
</comment>
<keyword evidence="1" id="KW-0472">Membrane</keyword>
<sequence>MNTNPEKRPTASELYKEIGFWCNCTHDEYQEKEQFGYKGKEIKVMFEEADKTMLEKDNNPGTYTNLPIFYYQLLILQLLILLFY</sequence>
<dbReference type="Proteomes" id="UP000247702">
    <property type="component" value="Unassembled WGS sequence"/>
</dbReference>
<proteinExistence type="predicted"/>
<keyword evidence="1" id="KW-1133">Transmembrane helix</keyword>
<evidence type="ECO:0000313" key="2">
    <source>
        <dbReference type="EMBL" id="GBB87228.1"/>
    </source>
</evidence>